<feature type="domain" description="FMN-binding" evidence="7">
    <location>
        <begin position="104"/>
        <end position="193"/>
    </location>
</feature>
<dbReference type="RefSeq" id="WP_101871113.1">
    <property type="nucleotide sequence ID" value="NZ_CAXUHP010000013.1"/>
</dbReference>
<dbReference type="GO" id="GO:0009055">
    <property type="term" value="F:electron transfer activity"/>
    <property type="evidence" value="ECO:0007669"/>
    <property type="project" value="InterPro"/>
</dbReference>
<dbReference type="PANTHER" id="PTHR36118:SF1">
    <property type="entry name" value="ION-TRANSLOCATING OXIDOREDUCTASE COMPLEX SUBUNIT G"/>
    <property type="match status" value="1"/>
</dbReference>
<dbReference type="GO" id="GO:0022900">
    <property type="term" value="P:electron transport chain"/>
    <property type="evidence" value="ECO:0007669"/>
    <property type="project" value="UniProtKB-UniRule"/>
</dbReference>
<keyword evidence="6" id="KW-1133">Transmembrane helix</keyword>
<dbReference type="Proteomes" id="UP000234849">
    <property type="component" value="Unassembled WGS sequence"/>
</dbReference>
<comment type="cofactor">
    <cofactor evidence="6">
        <name>FMN</name>
        <dbReference type="ChEBI" id="CHEBI:58210"/>
    </cofactor>
</comment>
<organism evidence="9 13">
    <name type="scientific">Mediterraneibacter gnavus</name>
    <name type="common">Ruminococcus gnavus</name>
    <dbReference type="NCBI Taxonomy" id="33038"/>
    <lineage>
        <taxon>Bacteria</taxon>
        <taxon>Bacillati</taxon>
        <taxon>Bacillota</taxon>
        <taxon>Clostridia</taxon>
        <taxon>Lachnospirales</taxon>
        <taxon>Lachnospiraceae</taxon>
        <taxon>Mediterraneibacter</taxon>
    </lineage>
</organism>
<keyword evidence="3 6" id="KW-0285">Flavoprotein</keyword>
<dbReference type="SMART" id="SM00900">
    <property type="entry name" value="FMN_bind"/>
    <property type="match status" value="1"/>
</dbReference>
<dbReference type="Proteomes" id="UP000234840">
    <property type="component" value="Unassembled WGS sequence"/>
</dbReference>
<comment type="similarity">
    <text evidence="6">Belongs to the RnfG family.</text>
</comment>
<comment type="caution">
    <text evidence="9">The sequence shown here is derived from an EMBL/GenBank/DDBJ whole genome shotgun (WGS) entry which is preliminary data.</text>
</comment>
<keyword evidence="1 6" id="KW-0813">Transport</keyword>
<dbReference type="EMBL" id="NIHM01000015">
    <property type="protein sequence ID" value="PLT53978.1"/>
    <property type="molecule type" value="Genomic_DNA"/>
</dbReference>
<dbReference type="InterPro" id="IPR007329">
    <property type="entry name" value="FMN-bd"/>
</dbReference>
<feature type="modified residue" description="FMN phosphoryl threonine" evidence="6">
    <location>
        <position position="176"/>
    </location>
</feature>
<keyword evidence="6" id="KW-0472">Membrane</keyword>
<dbReference type="STRING" id="33038.GCA_900067245_03699"/>
<dbReference type="AlphaFoldDB" id="A0A2N5NW91"/>
<evidence type="ECO:0000313" key="8">
    <source>
        <dbReference type="EMBL" id="MDB8740173.1"/>
    </source>
</evidence>
<evidence type="ECO:0000256" key="2">
    <source>
        <dbReference type="ARBA" id="ARBA00022553"/>
    </source>
</evidence>
<comment type="function">
    <text evidence="6">Part of a membrane-bound complex that couples electron transfer with translocation of ions across the membrane.</text>
</comment>
<evidence type="ECO:0000313" key="9">
    <source>
        <dbReference type="EMBL" id="PLT53978.1"/>
    </source>
</evidence>
<protein>
    <recommendedName>
        <fullName evidence="6">Ion-translocating oxidoreductase complex subunit G</fullName>
        <ecNumber evidence="6">7.-.-.-</ecNumber>
    </recommendedName>
    <alternativeName>
        <fullName evidence="6">Rnf electron transport complex subunit G</fullName>
    </alternativeName>
</protein>
<reference evidence="8" key="2">
    <citation type="submission" date="2023-01" db="EMBL/GenBank/DDBJ databases">
        <title>Human gut microbiome strain richness.</title>
        <authorList>
            <person name="Chen-Liaw A."/>
        </authorList>
    </citation>
    <scope>NUCLEOTIDE SEQUENCE</scope>
    <source>
        <strain evidence="8">1001217st1_A9_1001217B_191108</strain>
    </source>
</reference>
<dbReference type="NCBIfam" id="TIGR01947">
    <property type="entry name" value="rnfG"/>
    <property type="match status" value="1"/>
</dbReference>
<dbReference type="Proteomes" id="UP000234891">
    <property type="component" value="Unassembled WGS sequence"/>
</dbReference>
<dbReference type="Pfam" id="PF04205">
    <property type="entry name" value="FMN_bind"/>
    <property type="match status" value="1"/>
</dbReference>
<keyword evidence="6" id="KW-1278">Translocase</keyword>
<dbReference type="EMBL" id="JAQMLR010000022">
    <property type="protein sequence ID" value="MDB8740173.1"/>
    <property type="molecule type" value="Genomic_DNA"/>
</dbReference>
<evidence type="ECO:0000256" key="3">
    <source>
        <dbReference type="ARBA" id="ARBA00022630"/>
    </source>
</evidence>
<dbReference type="HAMAP" id="MF_00479">
    <property type="entry name" value="RsxG_RnfG"/>
    <property type="match status" value="1"/>
</dbReference>
<evidence type="ECO:0000256" key="4">
    <source>
        <dbReference type="ARBA" id="ARBA00022643"/>
    </source>
</evidence>
<accession>A0A2N5NW91</accession>
<dbReference type="EMBL" id="NIHW01000032">
    <property type="protein sequence ID" value="PLT84479.1"/>
    <property type="molecule type" value="Genomic_DNA"/>
</dbReference>
<keyword evidence="5 6" id="KW-0249">Electron transport</keyword>
<dbReference type="PROSITE" id="PS51257">
    <property type="entry name" value="PROKAR_LIPOPROTEIN"/>
    <property type="match status" value="1"/>
</dbReference>
<gene>
    <name evidence="6" type="primary">rnfG</name>
    <name evidence="9" type="ORF">CDL18_11075</name>
    <name evidence="11" type="ORF">CDL20_11780</name>
    <name evidence="10" type="ORF">CDL26_12345</name>
    <name evidence="8" type="ORF">PNU63_15565</name>
</gene>
<keyword evidence="6" id="KW-0812">Transmembrane</keyword>
<evidence type="ECO:0000256" key="5">
    <source>
        <dbReference type="ARBA" id="ARBA00022982"/>
    </source>
</evidence>
<evidence type="ECO:0000313" key="10">
    <source>
        <dbReference type="EMBL" id="PLT71371.1"/>
    </source>
</evidence>
<comment type="subcellular location">
    <subcellularLocation>
        <location evidence="6">Cell membrane</location>
        <topology evidence="6">Single-pass membrane protein</topology>
    </subcellularLocation>
</comment>
<evidence type="ECO:0000313" key="14">
    <source>
        <dbReference type="Proteomes" id="UP000234891"/>
    </source>
</evidence>
<evidence type="ECO:0000313" key="12">
    <source>
        <dbReference type="Proteomes" id="UP000234840"/>
    </source>
</evidence>
<comment type="subunit">
    <text evidence="6">The complex is composed of six subunits: RnfA, RnfB, RnfC, RnfD, RnfE and RnfG.</text>
</comment>
<evidence type="ECO:0000256" key="1">
    <source>
        <dbReference type="ARBA" id="ARBA00022448"/>
    </source>
</evidence>
<dbReference type="InterPro" id="IPR010209">
    <property type="entry name" value="Ion_transpt_RnfG/RsxG"/>
</dbReference>
<dbReference type="GO" id="GO:0010181">
    <property type="term" value="F:FMN binding"/>
    <property type="evidence" value="ECO:0007669"/>
    <property type="project" value="InterPro"/>
</dbReference>
<dbReference type="EMBL" id="NIHS01000025">
    <property type="protein sequence ID" value="PLT71371.1"/>
    <property type="molecule type" value="Genomic_DNA"/>
</dbReference>
<evidence type="ECO:0000313" key="13">
    <source>
        <dbReference type="Proteomes" id="UP000234849"/>
    </source>
</evidence>
<dbReference type="Proteomes" id="UP001211731">
    <property type="component" value="Unassembled WGS sequence"/>
</dbReference>
<keyword evidence="6" id="KW-1003">Cell membrane</keyword>
<reference evidence="12 13" key="1">
    <citation type="journal article" date="2017" name="Genome Med.">
        <title>A novel Ruminococcus gnavus clade enriched in inflammatory bowel disease patients.</title>
        <authorList>
            <person name="Hall A.B."/>
            <person name="Yassour M."/>
            <person name="Sauk J."/>
            <person name="Garner A."/>
            <person name="Jiang X."/>
            <person name="Arthur T."/>
            <person name="Lagoudas G.K."/>
            <person name="Vatanen T."/>
            <person name="Fornelos N."/>
            <person name="Wilson R."/>
            <person name="Bertha M."/>
            <person name="Cohen M."/>
            <person name="Garber J."/>
            <person name="Khalili H."/>
            <person name="Gevers D."/>
            <person name="Ananthakrishnan A.N."/>
            <person name="Kugathasan S."/>
            <person name="Lander E.S."/>
            <person name="Blainey P."/>
            <person name="Vlamakis H."/>
            <person name="Xavier R.J."/>
            <person name="Huttenhower C."/>
        </authorList>
    </citation>
    <scope>NUCLEOTIDE SEQUENCE [LARGE SCALE GENOMIC DNA]</scope>
    <source>
        <strain evidence="9 13">RJX1118</strain>
        <strain evidence="10 14">RJX1124</strain>
        <strain evidence="11 12">RJX1128</strain>
    </source>
</reference>
<evidence type="ECO:0000256" key="6">
    <source>
        <dbReference type="HAMAP-Rule" id="MF_00479"/>
    </source>
</evidence>
<dbReference type="EC" id="7.-.-.-" evidence="6"/>
<dbReference type="GO" id="GO:0005886">
    <property type="term" value="C:plasma membrane"/>
    <property type="evidence" value="ECO:0007669"/>
    <property type="project" value="UniProtKB-SubCell"/>
</dbReference>
<evidence type="ECO:0000313" key="11">
    <source>
        <dbReference type="EMBL" id="PLT84479.1"/>
    </source>
</evidence>
<keyword evidence="2 6" id="KW-0597">Phosphoprotein</keyword>
<dbReference type="PANTHER" id="PTHR36118">
    <property type="entry name" value="ION-TRANSLOCATING OXIDOREDUCTASE COMPLEX SUBUNIT G"/>
    <property type="match status" value="1"/>
</dbReference>
<dbReference type="Gene3D" id="3.90.1010.20">
    <property type="match status" value="1"/>
</dbReference>
<keyword evidence="4 6" id="KW-0288">FMN</keyword>
<dbReference type="PIRSF" id="PIRSF006091">
    <property type="entry name" value="E_trnsport_RnfG"/>
    <property type="match status" value="1"/>
</dbReference>
<evidence type="ECO:0000259" key="7">
    <source>
        <dbReference type="SMART" id="SM00900"/>
    </source>
</evidence>
<sequence length="207" mass="22124">MNKMIKNTCILTVITLVAGCLLGLVYEVTKAPIAKAKEADKQAAYQKVLPEADSFEAYADFDEQSAASILQDAGYEADITEVAQAMDNNGSVIGYVISVTSHEAYAGDLSLSVGILNDGTVKGVEMLSISETAGLGMKADESEFKDQFKDKNVEKFTYTKNGEKGDDKIDAISGATITTNAVTNAVDSALVYFQNTFQNELGGMINE</sequence>
<name>A0A2N5NW91_MEDGN</name>
<proteinExistence type="inferred from homology"/>